<dbReference type="InterPro" id="IPR051610">
    <property type="entry name" value="GPI/OXD"/>
</dbReference>
<dbReference type="RefSeq" id="WP_139469984.1">
    <property type="nucleotide sequence ID" value="NZ_JBHYOX010000004.1"/>
</dbReference>
<name>A0A5C4WY76_9MICO</name>
<dbReference type="EMBL" id="VDMQ01000013">
    <property type="protein sequence ID" value="TNM52933.1"/>
    <property type="molecule type" value="Genomic_DNA"/>
</dbReference>
<reference evidence="3 4" key="1">
    <citation type="submission" date="2019-06" db="EMBL/GenBank/DDBJ databases">
        <authorList>
            <person name="Mardanova A.M."/>
            <person name="Pudova D.S."/>
            <person name="Shagimardanova E.I."/>
            <person name="Gogoleva N.E."/>
            <person name="Lutfullin M.T."/>
            <person name="Hadieva G.F."/>
            <person name="Sharipova M.R."/>
        </authorList>
    </citation>
    <scope>NUCLEOTIDE SEQUENCE [LARGE SCALE GENOMIC DNA]</scope>
    <source>
        <strain evidence="3 4">MG-1</strain>
    </source>
</reference>
<sequence>MITVMQRSELLLPGSPTAKFIGAEHGADVSFFWVDTGPGKGPDLHWHPYTETWIVLSGQVRIDADDETVTAEAGAVVTVGAETVHRFRNIGTENLKMVCIHASPEIIQDFVTEG</sequence>
<organism evidence="3 4">
    <name type="scientific">Brevibacterium sediminis</name>
    <dbReference type="NCBI Taxonomy" id="1857024"/>
    <lineage>
        <taxon>Bacteria</taxon>
        <taxon>Bacillati</taxon>
        <taxon>Actinomycetota</taxon>
        <taxon>Actinomycetes</taxon>
        <taxon>Micrococcales</taxon>
        <taxon>Brevibacteriaceae</taxon>
        <taxon>Brevibacterium</taxon>
    </lineage>
</organism>
<dbReference type="Gene3D" id="2.60.120.10">
    <property type="entry name" value="Jelly Rolls"/>
    <property type="match status" value="1"/>
</dbReference>
<dbReference type="SUPFAM" id="SSF51182">
    <property type="entry name" value="RmlC-like cupins"/>
    <property type="match status" value="1"/>
</dbReference>
<dbReference type="InterPro" id="IPR014710">
    <property type="entry name" value="RmlC-like_jellyroll"/>
</dbReference>
<comment type="caution">
    <text evidence="3">The sequence shown here is derived from an EMBL/GenBank/DDBJ whole genome shotgun (WGS) entry which is preliminary data.</text>
</comment>
<dbReference type="PANTHER" id="PTHR35848">
    <property type="entry name" value="OXALATE-BINDING PROTEIN"/>
    <property type="match status" value="1"/>
</dbReference>
<evidence type="ECO:0000256" key="1">
    <source>
        <dbReference type="ARBA" id="ARBA00022723"/>
    </source>
</evidence>
<dbReference type="GO" id="GO:0046872">
    <property type="term" value="F:metal ion binding"/>
    <property type="evidence" value="ECO:0007669"/>
    <property type="project" value="UniProtKB-KW"/>
</dbReference>
<proteinExistence type="predicted"/>
<dbReference type="InterPro" id="IPR011051">
    <property type="entry name" value="RmlC_Cupin_sf"/>
</dbReference>
<accession>A0A5C4WY76</accession>
<dbReference type="AlphaFoldDB" id="A0A5C4WY76"/>
<feature type="domain" description="Cupin type-2" evidence="2">
    <location>
        <begin position="34"/>
        <end position="100"/>
    </location>
</feature>
<evidence type="ECO:0000259" key="2">
    <source>
        <dbReference type="Pfam" id="PF07883"/>
    </source>
</evidence>
<protein>
    <submittedName>
        <fullName evidence="3">Cupin domain-containing protein</fullName>
    </submittedName>
</protein>
<dbReference type="Pfam" id="PF07883">
    <property type="entry name" value="Cupin_2"/>
    <property type="match status" value="1"/>
</dbReference>
<keyword evidence="1" id="KW-0479">Metal-binding</keyword>
<dbReference type="Proteomes" id="UP000314223">
    <property type="component" value="Unassembled WGS sequence"/>
</dbReference>
<dbReference type="InterPro" id="IPR013096">
    <property type="entry name" value="Cupin_2"/>
</dbReference>
<evidence type="ECO:0000313" key="4">
    <source>
        <dbReference type="Proteomes" id="UP000314223"/>
    </source>
</evidence>
<gene>
    <name evidence="3" type="ORF">FHQ09_16745</name>
</gene>
<evidence type="ECO:0000313" key="3">
    <source>
        <dbReference type="EMBL" id="TNM52933.1"/>
    </source>
</evidence>